<dbReference type="InterPro" id="IPR051311">
    <property type="entry name" value="DedA_domain"/>
</dbReference>
<evidence type="ECO:0000313" key="10">
    <source>
        <dbReference type="EMBL" id="NJC21700.1"/>
    </source>
</evidence>
<keyword evidence="11" id="KW-1185">Reference proteome</keyword>
<comment type="similarity">
    <text evidence="2">Belongs to the DedA family.</text>
</comment>
<feature type="transmembrane region" description="Helical" evidence="8">
    <location>
        <begin position="178"/>
        <end position="198"/>
    </location>
</feature>
<evidence type="ECO:0000256" key="8">
    <source>
        <dbReference type="SAM" id="Phobius"/>
    </source>
</evidence>
<evidence type="ECO:0000313" key="11">
    <source>
        <dbReference type="Proteomes" id="UP000547458"/>
    </source>
</evidence>
<comment type="subcellular location">
    <subcellularLocation>
        <location evidence="1">Cell membrane</location>
        <topology evidence="1">Multi-pass membrane protein</topology>
    </subcellularLocation>
</comment>
<accession>A0A846RJ51</accession>
<feature type="transmembrane region" description="Helical" evidence="8">
    <location>
        <begin position="146"/>
        <end position="172"/>
    </location>
</feature>
<evidence type="ECO:0000256" key="3">
    <source>
        <dbReference type="ARBA" id="ARBA00022475"/>
    </source>
</evidence>
<proteinExistence type="inferred from homology"/>
<dbReference type="PANTHER" id="PTHR42709">
    <property type="entry name" value="ALKALINE PHOSPHATASE LIKE PROTEIN"/>
    <property type="match status" value="1"/>
</dbReference>
<feature type="domain" description="VTT" evidence="9">
    <location>
        <begin position="42"/>
        <end position="166"/>
    </location>
</feature>
<evidence type="ECO:0000259" key="9">
    <source>
        <dbReference type="Pfam" id="PF09335"/>
    </source>
</evidence>
<name>A0A846RJ51_9MICC</name>
<feature type="region of interest" description="Disordered" evidence="7">
    <location>
        <begin position="206"/>
        <end position="231"/>
    </location>
</feature>
<dbReference type="InterPro" id="IPR032816">
    <property type="entry name" value="VTT_dom"/>
</dbReference>
<gene>
    <name evidence="10" type="ORF">BJ994_000776</name>
</gene>
<evidence type="ECO:0000256" key="6">
    <source>
        <dbReference type="ARBA" id="ARBA00023136"/>
    </source>
</evidence>
<dbReference type="PANTHER" id="PTHR42709:SF6">
    <property type="entry name" value="UNDECAPRENYL PHOSPHATE TRANSPORTER A"/>
    <property type="match status" value="1"/>
</dbReference>
<protein>
    <submittedName>
        <fullName evidence="10">Membrane protein DedA with SNARE-associated domain</fullName>
    </submittedName>
</protein>
<keyword evidence="4 8" id="KW-0812">Transmembrane</keyword>
<keyword evidence="5 8" id="KW-1133">Transmembrane helix</keyword>
<evidence type="ECO:0000256" key="1">
    <source>
        <dbReference type="ARBA" id="ARBA00004651"/>
    </source>
</evidence>
<organism evidence="10 11">
    <name type="scientific">Arthrobacter pigmenti</name>
    <dbReference type="NCBI Taxonomy" id="271432"/>
    <lineage>
        <taxon>Bacteria</taxon>
        <taxon>Bacillati</taxon>
        <taxon>Actinomycetota</taxon>
        <taxon>Actinomycetes</taxon>
        <taxon>Micrococcales</taxon>
        <taxon>Micrococcaceae</taxon>
        <taxon>Arthrobacter</taxon>
    </lineage>
</organism>
<dbReference type="GO" id="GO:0005886">
    <property type="term" value="C:plasma membrane"/>
    <property type="evidence" value="ECO:0007669"/>
    <property type="project" value="UniProtKB-SubCell"/>
</dbReference>
<reference evidence="10 11" key="1">
    <citation type="submission" date="2020-03" db="EMBL/GenBank/DDBJ databases">
        <title>Sequencing the genomes of 1000 actinobacteria strains.</title>
        <authorList>
            <person name="Klenk H.-P."/>
        </authorList>
    </citation>
    <scope>NUCLEOTIDE SEQUENCE [LARGE SCALE GENOMIC DNA]</scope>
    <source>
        <strain evidence="10 11">DSM 16403</strain>
    </source>
</reference>
<dbReference type="Proteomes" id="UP000547458">
    <property type="component" value="Unassembled WGS sequence"/>
</dbReference>
<keyword evidence="3" id="KW-1003">Cell membrane</keyword>
<dbReference type="EMBL" id="JAATJL010000001">
    <property type="protein sequence ID" value="NJC21700.1"/>
    <property type="molecule type" value="Genomic_DNA"/>
</dbReference>
<feature type="transmembrane region" description="Helical" evidence="8">
    <location>
        <begin position="23"/>
        <end position="42"/>
    </location>
</feature>
<dbReference type="Pfam" id="PF09335">
    <property type="entry name" value="VTT_dom"/>
    <property type="match status" value="1"/>
</dbReference>
<sequence>MEAITAVTSGLSDFILSTAEQPWVYLLVFVCCTVDGFFPPFPSESVVVGLASLVITQGVPNSWLLILVAALGAFVGDNIAYLMGRGIGTKRFAWMRRPRSQKAFEWAGYELEKRAASLILVARFIPFGRVAVNLTAGATGYSRRRFVALTGISAIAWGSYSVGIGALAGAWFEDNHLLGVMVAIAVAVVLGFIVDRVISAVRGSTPVRQRPEPLHPRQPATTFVTDPVTDPGEGMEAGAVAPEVLEAECATAAVDPGNRA</sequence>
<evidence type="ECO:0000256" key="4">
    <source>
        <dbReference type="ARBA" id="ARBA00022692"/>
    </source>
</evidence>
<feature type="transmembrane region" description="Helical" evidence="8">
    <location>
        <begin position="62"/>
        <end position="82"/>
    </location>
</feature>
<comment type="caution">
    <text evidence="10">The sequence shown here is derived from an EMBL/GenBank/DDBJ whole genome shotgun (WGS) entry which is preliminary data.</text>
</comment>
<evidence type="ECO:0000256" key="5">
    <source>
        <dbReference type="ARBA" id="ARBA00022989"/>
    </source>
</evidence>
<evidence type="ECO:0000256" key="7">
    <source>
        <dbReference type="SAM" id="MobiDB-lite"/>
    </source>
</evidence>
<dbReference type="AlphaFoldDB" id="A0A846RJ51"/>
<keyword evidence="6 8" id="KW-0472">Membrane</keyword>
<evidence type="ECO:0000256" key="2">
    <source>
        <dbReference type="ARBA" id="ARBA00010792"/>
    </source>
</evidence>